<dbReference type="InterPro" id="IPR036754">
    <property type="entry name" value="YbaK/aa-tRNA-synt-asso_dom_sf"/>
</dbReference>
<name>A0A4P6PXL5_9ACTN</name>
<evidence type="ECO:0000313" key="2">
    <source>
        <dbReference type="EMBL" id="QBI52948.1"/>
    </source>
</evidence>
<keyword evidence="3" id="KW-1185">Reference proteome</keyword>
<reference evidence="2 3" key="1">
    <citation type="submission" date="2019-02" db="EMBL/GenBank/DDBJ databases">
        <authorList>
            <person name="Khodamoradi S."/>
            <person name="Hahnke R.L."/>
            <person name="Kaempfer P."/>
            <person name="Schumann P."/>
            <person name="Rohde M."/>
            <person name="Steinert M."/>
            <person name="Luzhetskyy A."/>
            <person name="Wink J."/>
            <person name="Ruckert C."/>
        </authorList>
    </citation>
    <scope>NUCLEOTIDE SEQUENCE [LARGE SCALE GENOMIC DNA]</scope>
    <source>
        <strain evidence="2 3">M2</strain>
    </source>
</reference>
<dbReference type="AlphaFoldDB" id="A0A4P6PXL5"/>
<dbReference type="RefSeq" id="WP_131097402.1">
    <property type="nucleotide sequence ID" value="NZ_CP036455.1"/>
</dbReference>
<dbReference type="SUPFAM" id="SSF55826">
    <property type="entry name" value="YbaK/ProRS associated domain"/>
    <property type="match status" value="1"/>
</dbReference>
<dbReference type="EC" id="4.2.-.-" evidence="2"/>
<dbReference type="GO" id="GO:0002161">
    <property type="term" value="F:aminoacyl-tRNA deacylase activity"/>
    <property type="evidence" value="ECO:0007669"/>
    <property type="project" value="InterPro"/>
</dbReference>
<dbReference type="InterPro" id="IPR007214">
    <property type="entry name" value="YbaK/aa-tRNA-synth-assoc-dom"/>
</dbReference>
<gene>
    <name evidence="2" type="primary">ybaK1</name>
    <name evidence="2" type="ORF">EKD16_05725</name>
</gene>
<dbReference type="GO" id="GO:0016829">
    <property type="term" value="F:lyase activity"/>
    <property type="evidence" value="ECO:0007669"/>
    <property type="project" value="UniProtKB-KW"/>
</dbReference>
<dbReference type="Gene3D" id="3.90.960.10">
    <property type="entry name" value="YbaK/aminoacyl-tRNA synthetase-associated domain"/>
    <property type="match status" value="1"/>
</dbReference>
<dbReference type="KEGG" id="strr:EKD16_05725"/>
<protein>
    <submittedName>
        <fullName evidence="2">Cys-tRNA(Pro)/Cys-tRNA(Cys) deacylase YbaK</fullName>
        <ecNumber evidence="2">4.2.-.-</ecNumber>
    </submittedName>
</protein>
<evidence type="ECO:0000313" key="3">
    <source>
        <dbReference type="Proteomes" id="UP000292235"/>
    </source>
</evidence>
<dbReference type="Pfam" id="PF04073">
    <property type="entry name" value="tRNA_edit"/>
    <property type="match status" value="1"/>
</dbReference>
<proteinExistence type="predicted"/>
<accession>A0A4P6PXL5</accession>
<organism evidence="2 3">
    <name type="scientific">Streptomonospora litoralis</name>
    <dbReference type="NCBI Taxonomy" id="2498135"/>
    <lineage>
        <taxon>Bacteria</taxon>
        <taxon>Bacillati</taxon>
        <taxon>Actinomycetota</taxon>
        <taxon>Actinomycetes</taxon>
        <taxon>Streptosporangiales</taxon>
        <taxon>Nocardiopsidaceae</taxon>
        <taxon>Streptomonospora</taxon>
    </lineage>
</organism>
<sequence>MWGLKTEPVQERPDLVAAPVAAALDGWGPAERVLAAPIDPDLADTENCAAAYGIPLGASANCVVIRAKRAGEVRMAACMVSATTRADVNGTARRHLGARKASFAAQDDVVASTGMAYGGITPIGLPQGWAVLVDEAVLQAGHVVVGSGLRSSKLVLPGADLAELPGAEVISGLGVRTD</sequence>
<feature type="domain" description="YbaK/aminoacyl-tRNA synthetase-associated" evidence="1">
    <location>
        <begin position="40"/>
        <end position="163"/>
    </location>
</feature>
<dbReference type="EMBL" id="CP036455">
    <property type="protein sequence ID" value="QBI52948.1"/>
    <property type="molecule type" value="Genomic_DNA"/>
</dbReference>
<keyword evidence="2" id="KW-0456">Lyase</keyword>
<dbReference type="Proteomes" id="UP000292235">
    <property type="component" value="Chromosome"/>
</dbReference>
<dbReference type="OrthoDB" id="9796920at2"/>
<evidence type="ECO:0000259" key="1">
    <source>
        <dbReference type="Pfam" id="PF04073"/>
    </source>
</evidence>